<name>I3T5B2_LOTJA</name>
<proteinExistence type="evidence at transcript level"/>
<accession>I3T5B2</accession>
<protein>
    <submittedName>
        <fullName evidence="1">Uncharacterized protein</fullName>
    </submittedName>
</protein>
<sequence>MPGSYMNLHLQLMNKMSACGKSTIAWRLRWERQKRLLLSIGVQQKYSKMLVNLLVPQICGGFGIYQGYLSSILTTFLLLV</sequence>
<dbReference type="AlphaFoldDB" id="I3T5B2"/>
<evidence type="ECO:0000313" key="1">
    <source>
        <dbReference type="EMBL" id="AFK47704.1"/>
    </source>
</evidence>
<organism evidence="1">
    <name type="scientific">Lotus japonicus</name>
    <name type="common">Lotus corniculatus var. japonicus</name>
    <dbReference type="NCBI Taxonomy" id="34305"/>
    <lineage>
        <taxon>Eukaryota</taxon>
        <taxon>Viridiplantae</taxon>
        <taxon>Streptophyta</taxon>
        <taxon>Embryophyta</taxon>
        <taxon>Tracheophyta</taxon>
        <taxon>Spermatophyta</taxon>
        <taxon>Magnoliopsida</taxon>
        <taxon>eudicotyledons</taxon>
        <taxon>Gunneridae</taxon>
        <taxon>Pentapetalae</taxon>
        <taxon>rosids</taxon>
        <taxon>fabids</taxon>
        <taxon>Fabales</taxon>
        <taxon>Fabaceae</taxon>
        <taxon>Papilionoideae</taxon>
        <taxon>50 kb inversion clade</taxon>
        <taxon>NPAAA clade</taxon>
        <taxon>Hologalegina</taxon>
        <taxon>robinioid clade</taxon>
        <taxon>Loteae</taxon>
        <taxon>Lotus</taxon>
    </lineage>
</organism>
<reference evidence="1" key="1">
    <citation type="submission" date="2012-05" db="EMBL/GenBank/DDBJ databases">
        <authorList>
            <person name="Krishnakumar V."/>
            <person name="Cheung F."/>
            <person name="Xiao Y."/>
            <person name="Chan A."/>
            <person name="Moskal W.A."/>
            <person name="Town C.D."/>
        </authorList>
    </citation>
    <scope>NUCLEOTIDE SEQUENCE</scope>
</reference>
<dbReference type="EMBL" id="BT147910">
    <property type="protein sequence ID" value="AFK47704.1"/>
    <property type="molecule type" value="mRNA"/>
</dbReference>